<feature type="region of interest" description="Disordered" evidence="3">
    <location>
        <begin position="151"/>
        <end position="206"/>
    </location>
</feature>
<dbReference type="Proteomes" id="UP000035100">
    <property type="component" value="Plasmid pWENMAR1"/>
</dbReference>
<comment type="subcellular location">
    <subcellularLocation>
        <location evidence="1">Secreted</location>
    </subcellularLocation>
</comment>
<dbReference type="InterPro" id="IPR001343">
    <property type="entry name" value="Hemolysn_Ca-bd"/>
</dbReference>
<evidence type="ECO:0000256" key="2">
    <source>
        <dbReference type="ARBA" id="ARBA00022525"/>
    </source>
</evidence>
<dbReference type="PANTHER" id="PTHR38340">
    <property type="entry name" value="S-LAYER PROTEIN"/>
    <property type="match status" value="1"/>
</dbReference>
<gene>
    <name evidence="4" type="ORF">Wenmar_04072</name>
</gene>
<evidence type="ECO:0000256" key="1">
    <source>
        <dbReference type="ARBA" id="ARBA00004613"/>
    </source>
</evidence>
<dbReference type="Gene3D" id="2.150.10.10">
    <property type="entry name" value="Serralysin-like metalloprotease, C-terminal"/>
    <property type="match status" value="3"/>
</dbReference>
<accession>A0A0D0PJ34</accession>
<dbReference type="RefSeq" id="WP_018302598.1">
    <property type="nucleotide sequence ID" value="NZ_CM003137.1"/>
</dbReference>
<dbReference type="Pfam" id="PF00353">
    <property type="entry name" value="HemolysinCabind"/>
    <property type="match status" value="4"/>
</dbReference>
<dbReference type="SUPFAM" id="SSF51120">
    <property type="entry name" value="beta-Roll"/>
    <property type="match status" value="3"/>
</dbReference>
<dbReference type="PANTHER" id="PTHR38340:SF1">
    <property type="entry name" value="S-LAYER PROTEIN"/>
    <property type="match status" value="1"/>
</dbReference>
<keyword evidence="4" id="KW-0614">Plasmid</keyword>
<dbReference type="Gene3D" id="2.160.20.10">
    <property type="entry name" value="Single-stranded right-handed beta-helix, Pectin lyase-like"/>
    <property type="match status" value="1"/>
</dbReference>
<dbReference type="InterPro" id="IPR018511">
    <property type="entry name" value="Hemolysin-typ_Ca-bd_CS"/>
</dbReference>
<protein>
    <recommendedName>
        <fullName evidence="6">Hemolysin-type calcium-binding repeat (2 copies)</fullName>
    </recommendedName>
</protein>
<keyword evidence="5" id="KW-1185">Reference proteome</keyword>
<keyword evidence="2" id="KW-0964">Secreted</keyword>
<dbReference type="InterPro" id="IPR011050">
    <property type="entry name" value="Pectin_lyase_fold/virulence"/>
</dbReference>
<evidence type="ECO:0000313" key="5">
    <source>
        <dbReference type="Proteomes" id="UP000035100"/>
    </source>
</evidence>
<dbReference type="PRINTS" id="PR00313">
    <property type="entry name" value="CABNDNGRPT"/>
</dbReference>
<dbReference type="InterPro" id="IPR011049">
    <property type="entry name" value="Serralysin-like_metalloprot_C"/>
</dbReference>
<dbReference type="OrthoDB" id="7786102at2"/>
<dbReference type="eggNOG" id="COG2931">
    <property type="taxonomic scope" value="Bacteria"/>
</dbReference>
<evidence type="ECO:0000256" key="3">
    <source>
        <dbReference type="SAM" id="MobiDB-lite"/>
    </source>
</evidence>
<name>A0A0D0PJ34_9RHOB</name>
<feature type="compositionally biased region" description="Basic and acidic residues" evidence="3">
    <location>
        <begin position="181"/>
        <end position="195"/>
    </location>
</feature>
<proteinExistence type="predicted"/>
<dbReference type="InterPro" id="IPR050557">
    <property type="entry name" value="RTX_toxin/Mannuronan_C5-epim"/>
</dbReference>
<evidence type="ECO:0000313" key="4">
    <source>
        <dbReference type="EMBL" id="KIQ71426.1"/>
    </source>
</evidence>
<dbReference type="SUPFAM" id="SSF51126">
    <property type="entry name" value="Pectin lyase-like"/>
    <property type="match status" value="1"/>
</dbReference>
<comment type="caution">
    <text evidence="4">The sequence shown here is derived from an EMBL/GenBank/DDBJ whole genome shotgun (WGS) entry which is preliminary data.</text>
</comment>
<reference evidence="4 5" key="1">
    <citation type="submission" date="2013-01" db="EMBL/GenBank/DDBJ databases">
        <authorList>
            <person name="Fiebig A."/>
            <person name="Goeker M."/>
            <person name="Klenk H.-P.P."/>
        </authorList>
    </citation>
    <scope>NUCLEOTIDE SEQUENCE [LARGE SCALE GENOMIC DNA]</scope>
    <source>
        <strain evidence="4 5">DSM 24838</strain>
        <plasmid evidence="4 5">pWENMAR1</plasmid>
    </source>
</reference>
<evidence type="ECO:0008006" key="6">
    <source>
        <dbReference type="Google" id="ProtNLM"/>
    </source>
</evidence>
<feature type="compositionally biased region" description="Gly residues" evidence="3">
    <location>
        <begin position="169"/>
        <end position="180"/>
    </location>
</feature>
<dbReference type="PROSITE" id="PS00330">
    <property type="entry name" value="HEMOLYSIN_CALCIUM"/>
    <property type="match status" value="2"/>
</dbReference>
<geneLocation type="plasmid" evidence="4 5">
    <name>pWENMAR1</name>
</geneLocation>
<dbReference type="GO" id="GO:0005576">
    <property type="term" value="C:extracellular region"/>
    <property type="evidence" value="ECO:0007669"/>
    <property type="project" value="UniProtKB-SubCell"/>
</dbReference>
<dbReference type="InterPro" id="IPR012334">
    <property type="entry name" value="Pectin_lyas_fold"/>
</dbReference>
<dbReference type="AlphaFoldDB" id="A0A0D0PJ34"/>
<dbReference type="EMBL" id="AONG01000001">
    <property type="protein sequence ID" value="KIQ71426.1"/>
    <property type="molecule type" value="Genomic_DNA"/>
</dbReference>
<organism evidence="4 5">
    <name type="scientific">Wenxinia marina DSM 24838</name>
    <dbReference type="NCBI Taxonomy" id="1123501"/>
    <lineage>
        <taxon>Bacteria</taxon>
        <taxon>Pseudomonadati</taxon>
        <taxon>Pseudomonadota</taxon>
        <taxon>Alphaproteobacteria</taxon>
        <taxon>Rhodobacterales</taxon>
        <taxon>Roseobacteraceae</taxon>
        <taxon>Wenxinia</taxon>
    </lineage>
</organism>
<sequence>MAIIRLTQGADSARGTSGDDIVEFPPSLGNLSPADRISLGAGFDTVVLEREGELSFDSGMFAGFTGLDAMDLSSLSDLKFKFLPSLLDQSDDGTFTLIFDDDPITQLDLREVGSREGVILAGTGRVTIYDTDAALPTSIRVADGVNGDVLGGRGDDTMHGGTGSDRLRGGAGDDTLTGGGGRDRLEGGDGDDVLKSGDGSPTLTGGDGHDLFVVEAGAGAVTITDLDTADYLERVDISALGRIRGMDDIDVATSGRDLRLTGDGLDLTLKGAAGGDFDARDLIFAGQDRGVFFADADTATIELVELIAGAPVGATINLEAGRFDITESLRIARSDITIKGAGEGETILRNAIPDAAAAPVILALTDDVLFDAVTPVAADAAAGSRTIRLRDASDFKVGDLIFIHQPNDAAWLEETGNTGWNEPVNEARPSDYWLREVRTRVEAVDGDTVTLADPLPFTFEGGQAQARRSTYLENVHLSDFTVQGRWGEADSYDFSNTMRAWNSIPAIELDGLENSTISRVSVIDPASHAFRFQRTYEVEGSDLYAEGAHNKDPSNGYHYYLYESFRTTLEDITSIDARHAVLFSSFHAEHYNDIHVAFANRDINFHGSPDADNRVVVDEMIQDYPAGVMPQWMAVNPGIFPEHPYSTIEDNDVTFRHLQAAERPDIVTASDEATIAVQVGKLNLRLGGDLSTGENSDRLIGGDAIDFLAGGRGDDRMTGGGNLDAFIYATGGGNDEITDFKAGGRGSDVIALVGTAYTKFNQLELVRDGDDTIVSMGLDASIRLKDVSPGQLSSKNFKFFAERPGGFADKYFDDADSSITDVARADEMFILGSQGDDSFTISRSHFESDDFRAITGAGFDTMKLDVSFYTGPLGETGNYSGVDAFDMTSINNLDLTVSRRSIGQSDANELTLDIGNSGTTTKMGFGDLGGGLVRIEGSREITVTGGAANVAFTDAVGGRIVGAGGDDTFRGGSKSDRFEGGRGADSFVFEVPGDGFRATDRIADFESGRDRIVLDVPEEGYPQGRLPGQVFAYDEARDGGDRVVYDRATGELIIDLNGSGRGGENVIAVLEDAPDLAATDIFLI</sequence>
<dbReference type="GO" id="GO:0005509">
    <property type="term" value="F:calcium ion binding"/>
    <property type="evidence" value="ECO:0007669"/>
    <property type="project" value="InterPro"/>
</dbReference>